<feature type="transmembrane region" description="Helical" evidence="13">
    <location>
        <begin position="250"/>
        <end position="269"/>
    </location>
</feature>
<dbReference type="InterPro" id="IPR000522">
    <property type="entry name" value="ABC_transptr_permease_BtuC"/>
</dbReference>
<feature type="transmembrane region" description="Helical" evidence="13">
    <location>
        <begin position="165"/>
        <end position="190"/>
    </location>
</feature>
<keyword evidence="4" id="KW-0813">Transport</keyword>
<gene>
    <name evidence="14" type="ORF">BN52_10040</name>
</gene>
<dbReference type="Proteomes" id="UP000009326">
    <property type="component" value="Unassembled WGS sequence"/>
</dbReference>
<dbReference type="GO" id="GO:0005886">
    <property type="term" value="C:plasma membrane"/>
    <property type="evidence" value="ECO:0007669"/>
    <property type="project" value="UniProtKB-SubCell"/>
</dbReference>
<keyword evidence="8" id="KW-0408">Iron</keyword>
<reference evidence="14 15" key="1">
    <citation type="submission" date="2012-06" db="EMBL/GenBank/DDBJ databases">
        <title>Draft genome sequence of Lactobacillus gigeriorum CRBIP 24.85T, isolated from chicken crop.</title>
        <authorList>
            <person name="Cousin S."/>
            <person name="Ma L."/>
            <person name="Creno S."/>
            <person name="Clermont D."/>
            <person name="Loux V."/>
            <person name="Bizet C."/>
            <person name="Bouchier C."/>
        </authorList>
    </citation>
    <scope>NUCLEOTIDE SEQUENCE [LARGE SCALE GENOMIC DNA]</scope>
    <source>
        <strain evidence="15">CRBIP 24.85T</strain>
    </source>
</reference>
<evidence type="ECO:0000256" key="2">
    <source>
        <dbReference type="ARBA" id="ARBA00007935"/>
    </source>
</evidence>
<comment type="subcellular location">
    <subcellularLocation>
        <location evidence="1">Cell membrane</location>
        <topology evidence="1">Multi-pass membrane protein</topology>
    </subcellularLocation>
</comment>
<feature type="transmembrane region" description="Helical" evidence="13">
    <location>
        <begin position="211"/>
        <end position="238"/>
    </location>
</feature>
<evidence type="ECO:0000256" key="1">
    <source>
        <dbReference type="ARBA" id="ARBA00004651"/>
    </source>
</evidence>
<evidence type="ECO:0000256" key="3">
    <source>
        <dbReference type="ARBA" id="ARBA00018524"/>
    </source>
</evidence>
<dbReference type="Pfam" id="PF01032">
    <property type="entry name" value="FecCD"/>
    <property type="match status" value="1"/>
</dbReference>
<evidence type="ECO:0000256" key="6">
    <source>
        <dbReference type="ARBA" id="ARBA00022692"/>
    </source>
</evidence>
<dbReference type="GO" id="GO:0033214">
    <property type="term" value="P:siderophore-iron import into cell"/>
    <property type="evidence" value="ECO:0007669"/>
    <property type="project" value="TreeGrafter"/>
</dbReference>
<keyword evidence="7 13" id="KW-1133">Transmembrane helix</keyword>
<comment type="function">
    <text evidence="10">Part of the binding-protein-dependent transport system for heme-iron. Responsible for the translocation of the substrate across the membrane.</text>
</comment>
<dbReference type="EMBL" id="CAKC01000041">
    <property type="protein sequence ID" value="CCI86909.1"/>
    <property type="molecule type" value="Genomic_DNA"/>
</dbReference>
<dbReference type="OrthoDB" id="9811721at2"/>
<evidence type="ECO:0000256" key="11">
    <source>
        <dbReference type="ARBA" id="ARBA00031149"/>
    </source>
</evidence>
<evidence type="ECO:0000256" key="10">
    <source>
        <dbReference type="ARBA" id="ARBA00025320"/>
    </source>
</evidence>
<dbReference type="InterPro" id="IPR037294">
    <property type="entry name" value="ABC_BtuC-like"/>
</dbReference>
<evidence type="ECO:0000256" key="13">
    <source>
        <dbReference type="SAM" id="Phobius"/>
    </source>
</evidence>
<name>I7KNS2_9LACO</name>
<protein>
    <recommendedName>
        <fullName evidence="3">Probable heme-iron transport system permease protein IsdF</fullName>
    </recommendedName>
    <alternativeName>
        <fullName evidence="12">Iron-regulated surface determinant protein F</fullName>
    </alternativeName>
    <alternativeName>
        <fullName evidence="11">Staphylococcal iron-regulated protein G</fullName>
    </alternativeName>
</protein>
<evidence type="ECO:0000313" key="14">
    <source>
        <dbReference type="EMBL" id="CCI86909.1"/>
    </source>
</evidence>
<feature type="transmembrane region" description="Helical" evidence="13">
    <location>
        <begin position="81"/>
        <end position="103"/>
    </location>
</feature>
<comment type="similarity">
    <text evidence="2">Belongs to the binding-protein-dependent transport system permease family. FecCD subfamily.</text>
</comment>
<feature type="transmembrane region" description="Helical" evidence="13">
    <location>
        <begin position="281"/>
        <end position="302"/>
    </location>
</feature>
<feature type="transmembrane region" description="Helical" evidence="13">
    <location>
        <begin position="132"/>
        <end position="153"/>
    </location>
</feature>
<evidence type="ECO:0000313" key="15">
    <source>
        <dbReference type="Proteomes" id="UP000009326"/>
    </source>
</evidence>
<sequence>MKKRTIFVNTLLIVLLIVTIAWALTSGASKTKLTDLSNQDLNIILNIRLPRICSAIIAGAALSVAGLFFQAAFRNPIAEPGLMGVSAAAGLFQTLFALVFPTFFIGKTLFATFGAIVAFLILIQFQKLLDPFRLIIVGVALNAVFTGISQILGANNSSSLATSTWTSALILCIIGIIGLIVALILAEWANYLKVSDKQLSSLGMSPKMIRLVLLLIGVILAGVSTASVGVISFIGIIIPQVGRQLLGHDYQKLVTFSVLAGSWFLLLIDTIGRTIAAPNEIAAGVLLAIVGGPAMIGILLSLNRKGKRHA</sequence>
<evidence type="ECO:0000256" key="8">
    <source>
        <dbReference type="ARBA" id="ARBA00023004"/>
    </source>
</evidence>
<accession>I7KNS2</accession>
<keyword evidence="5" id="KW-1003">Cell membrane</keyword>
<proteinExistence type="inferred from homology"/>
<dbReference type="RefSeq" id="WP_008472988.1">
    <property type="nucleotide sequence ID" value="NZ_AYZO01000033.1"/>
</dbReference>
<dbReference type="GO" id="GO:0022857">
    <property type="term" value="F:transmembrane transporter activity"/>
    <property type="evidence" value="ECO:0007669"/>
    <property type="project" value="InterPro"/>
</dbReference>
<evidence type="ECO:0000256" key="7">
    <source>
        <dbReference type="ARBA" id="ARBA00022989"/>
    </source>
</evidence>
<evidence type="ECO:0000256" key="12">
    <source>
        <dbReference type="ARBA" id="ARBA00031465"/>
    </source>
</evidence>
<evidence type="ECO:0000256" key="5">
    <source>
        <dbReference type="ARBA" id="ARBA00022475"/>
    </source>
</evidence>
<feature type="transmembrane region" description="Helical" evidence="13">
    <location>
        <begin position="109"/>
        <end position="125"/>
    </location>
</feature>
<evidence type="ECO:0000256" key="4">
    <source>
        <dbReference type="ARBA" id="ARBA00022448"/>
    </source>
</evidence>
<organism evidence="14 15">
    <name type="scientific">Lactobacillus gigeriorum DSM 23908 = CRBIP 24.85</name>
    <dbReference type="NCBI Taxonomy" id="1423751"/>
    <lineage>
        <taxon>Bacteria</taxon>
        <taxon>Bacillati</taxon>
        <taxon>Bacillota</taxon>
        <taxon>Bacilli</taxon>
        <taxon>Lactobacillales</taxon>
        <taxon>Lactobacillaceae</taxon>
        <taxon>Lactobacillus</taxon>
    </lineage>
</organism>
<keyword evidence="6 13" id="KW-0812">Transmembrane</keyword>
<dbReference type="PANTHER" id="PTHR30472">
    <property type="entry name" value="FERRIC ENTEROBACTIN TRANSPORT SYSTEM PERMEASE PROTEIN"/>
    <property type="match status" value="1"/>
</dbReference>
<feature type="transmembrane region" description="Helical" evidence="13">
    <location>
        <begin position="43"/>
        <end position="69"/>
    </location>
</feature>
<keyword evidence="9 13" id="KW-0472">Membrane</keyword>
<dbReference type="SUPFAM" id="SSF81345">
    <property type="entry name" value="ABC transporter involved in vitamin B12 uptake, BtuC"/>
    <property type="match status" value="1"/>
</dbReference>
<dbReference type="Gene3D" id="1.10.3470.10">
    <property type="entry name" value="ABC transporter involved in vitamin B12 uptake, BtuC"/>
    <property type="match status" value="1"/>
</dbReference>
<evidence type="ECO:0000256" key="9">
    <source>
        <dbReference type="ARBA" id="ARBA00023136"/>
    </source>
</evidence>
<dbReference type="CDD" id="cd06550">
    <property type="entry name" value="TM_ABC_iron-siderophores_like"/>
    <property type="match status" value="1"/>
</dbReference>
<dbReference type="STRING" id="1423751.FC38_GL001182"/>
<dbReference type="AlphaFoldDB" id="I7KNS2"/>
<dbReference type="PANTHER" id="PTHR30472:SF21">
    <property type="entry name" value="HEME-IRON TRANSPORT SYSTEM PERMEASE PROTEIN ISDF-RELATED"/>
    <property type="match status" value="1"/>
</dbReference>
<comment type="caution">
    <text evidence="14">The sequence shown here is derived from an EMBL/GenBank/DDBJ whole genome shotgun (WGS) entry which is preliminary data.</text>
</comment>